<dbReference type="CDD" id="cd16964">
    <property type="entry name" value="YqgF"/>
    <property type="match status" value="1"/>
</dbReference>
<gene>
    <name evidence="7" type="ORF">ATO7_10687</name>
</gene>
<dbReference type="SUPFAM" id="SSF53098">
    <property type="entry name" value="Ribonuclease H-like"/>
    <property type="match status" value="1"/>
</dbReference>
<dbReference type="GO" id="GO:0005829">
    <property type="term" value="C:cytosol"/>
    <property type="evidence" value="ECO:0007669"/>
    <property type="project" value="TreeGrafter"/>
</dbReference>
<dbReference type="GO" id="GO:0016788">
    <property type="term" value="F:hydrolase activity, acting on ester bonds"/>
    <property type="evidence" value="ECO:0007669"/>
    <property type="project" value="UniProtKB-UniRule"/>
</dbReference>
<dbReference type="HAMAP" id="MF_00651">
    <property type="entry name" value="Nuclease_YqgF"/>
    <property type="match status" value="1"/>
</dbReference>
<sequence length="141" mass="15620">MSVVALGFDFGEKRIGMAIGNQTTGTSRALGWIATPHNDDGWRDIETAVHDWQPQVLLVGVPLTEDGGKQPMTRKARHFGHQLRERFHLPVCEIDERYSSTAADAALVEARRGGQRTRKLQRGDTDSAAASLIVQQWLDQA</sequence>
<evidence type="ECO:0000256" key="4">
    <source>
        <dbReference type="ARBA" id="ARBA00022801"/>
    </source>
</evidence>
<dbReference type="Pfam" id="PF03652">
    <property type="entry name" value="RuvX"/>
    <property type="match status" value="1"/>
</dbReference>
<evidence type="ECO:0000256" key="3">
    <source>
        <dbReference type="ARBA" id="ARBA00022722"/>
    </source>
</evidence>
<dbReference type="Proteomes" id="UP000192342">
    <property type="component" value="Unassembled WGS sequence"/>
</dbReference>
<evidence type="ECO:0000313" key="8">
    <source>
        <dbReference type="Proteomes" id="UP000192342"/>
    </source>
</evidence>
<dbReference type="InterPro" id="IPR012337">
    <property type="entry name" value="RNaseH-like_sf"/>
</dbReference>
<reference evidence="7 8" key="1">
    <citation type="submission" date="2013-04" db="EMBL/GenBank/DDBJ databases">
        <title>Oceanococcus atlanticus 22II-S10r2 Genome Sequencing.</title>
        <authorList>
            <person name="Lai Q."/>
            <person name="Li G."/>
            <person name="Shao Z."/>
        </authorList>
    </citation>
    <scope>NUCLEOTIDE SEQUENCE [LARGE SCALE GENOMIC DNA]</scope>
    <source>
        <strain evidence="7 8">22II-S10r2</strain>
    </source>
</reference>
<dbReference type="GO" id="GO:0000967">
    <property type="term" value="P:rRNA 5'-end processing"/>
    <property type="evidence" value="ECO:0007669"/>
    <property type="project" value="UniProtKB-UniRule"/>
</dbReference>
<comment type="subcellular location">
    <subcellularLocation>
        <location evidence="5">Cytoplasm</location>
    </subcellularLocation>
</comment>
<comment type="caution">
    <text evidence="7">The sequence shown here is derived from an EMBL/GenBank/DDBJ whole genome shotgun (WGS) entry which is preliminary data.</text>
</comment>
<evidence type="ECO:0000259" key="6">
    <source>
        <dbReference type="SMART" id="SM00732"/>
    </source>
</evidence>
<keyword evidence="8" id="KW-1185">Reference proteome</keyword>
<dbReference type="InterPro" id="IPR037027">
    <property type="entry name" value="YqgF/RNaseH-like_dom_sf"/>
</dbReference>
<dbReference type="SMART" id="SM00732">
    <property type="entry name" value="YqgFc"/>
    <property type="match status" value="1"/>
</dbReference>
<dbReference type="GO" id="GO:0004518">
    <property type="term" value="F:nuclease activity"/>
    <property type="evidence" value="ECO:0007669"/>
    <property type="project" value="UniProtKB-KW"/>
</dbReference>
<evidence type="ECO:0000256" key="5">
    <source>
        <dbReference type="HAMAP-Rule" id="MF_00651"/>
    </source>
</evidence>
<keyword evidence="3 5" id="KW-0540">Nuclease</keyword>
<comment type="function">
    <text evidence="5">Could be a nuclease involved in processing of the 5'-end of pre-16S rRNA.</text>
</comment>
<keyword evidence="4 5" id="KW-0378">Hydrolase</keyword>
<dbReference type="InterPro" id="IPR005227">
    <property type="entry name" value="YqgF"/>
</dbReference>
<evidence type="ECO:0000313" key="7">
    <source>
        <dbReference type="EMBL" id="ORE87503.1"/>
    </source>
</evidence>
<dbReference type="STRING" id="1317117.ATO7_10687"/>
<keyword evidence="2 5" id="KW-0690">Ribosome biogenesis</keyword>
<evidence type="ECO:0000256" key="1">
    <source>
        <dbReference type="ARBA" id="ARBA00022490"/>
    </source>
</evidence>
<dbReference type="EMBL" id="AQQV01000002">
    <property type="protein sequence ID" value="ORE87503.1"/>
    <property type="molecule type" value="Genomic_DNA"/>
</dbReference>
<protein>
    <recommendedName>
        <fullName evidence="5">Putative pre-16S rRNA nuclease</fullName>
        <ecNumber evidence="5">3.1.-.-</ecNumber>
    </recommendedName>
</protein>
<name>A0A1Y1SFL7_9GAMM</name>
<accession>A0A1Y1SFL7</accession>
<dbReference type="RefSeq" id="WP_206044881.1">
    <property type="nucleotide sequence ID" value="NZ_AQQV01000002.1"/>
</dbReference>
<organism evidence="7 8">
    <name type="scientific">Oceanococcus atlanticus</name>
    <dbReference type="NCBI Taxonomy" id="1317117"/>
    <lineage>
        <taxon>Bacteria</taxon>
        <taxon>Pseudomonadati</taxon>
        <taxon>Pseudomonadota</taxon>
        <taxon>Gammaproteobacteria</taxon>
        <taxon>Chromatiales</taxon>
        <taxon>Oceanococcaceae</taxon>
        <taxon>Oceanococcus</taxon>
    </lineage>
</organism>
<dbReference type="PANTHER" id="PTHR33317">
    <property type="entry name" value="POLYNUCLEOTIDYL TRANSFERASE, RIBONUCLEASE H-LIKE SUPERFAMILY PROTEIN"/>
    <property type="match status" value="1"/>
</dbReference>
<dbReference type="NCBIfam" id="TIGR00250">
    <property type="entry name" value="RNAse_H_YqgF"/>
    <property type="match status" value="1"/>
</dbReference>
<dbReference type="EC" id="3.1.-.-" evidence="5"/>
<dbReference type="InterPro" id="IPR006641">
    <property type="entry name" value="YqgF/RNaseH-like_dom"/>
</dbReference>
<dbReference type="Gene3D" id="3.30.420.140">
    <property type="entry name" value="YqgF/RNase H-like domain"/>
    <property type="match status" value="1"/>
</dbReference>
<evidence type="ECO:0000256" key="2">
    <source>
        <dbReference type="ARBA" id="ARBA00022517"/>
    </source>
</evidence>
<comment type="similarity">
    <text evidence="5">Belongs to the YqgF HJR family.</text>
</comment>
<feature type="domain" description="YqgF/RNase H-like" evidence="6">
    <location>
        <begin position="3"/>
        <end position="103"/>
    </location>
</feature>
<dbReference type="PANTHER" id="PTHR33317:SF4">
    <property type="entry name" value="POLYNUCLEOTIDYL TRANSFERASE, RIBONUCLEASE H-LIKE SUPERFAMILY PROTEIN"/>
    <property type="match status" value="1"/>
</dbReference>
<proteinExistence type="inferred from homology"/>
<keyword evidence="1 5" id="KW-0963">Cytoplasm</keyword>
<dbReference type="AlphaFoldDB" id="A0A1Y1SFL7"/>